<accession>A0A0D8Y6P7</accession>
<keyword evidence="2" id="KW-1185">Reference proteome</keyword>
<evidence type="ECO:0008006" key="3">
    <source>
        <dbReference type="Google" id="ProtNLM"/>
    </source>
</evidence>
<proteinExistence type="predicted"/>
<dbReference type="Proteomes" id="UP000053766">
    <property type="component" value="Unassembled WGS sequence"/>
</dbReference>
<organism evidence="1 2">
    <name type="scientific">Dictyocaulus viviparus</name>
    <name type="common">Bovine lungworm</name>
    <dbReference type="NCBI Taxonomy" id="29172"/>
    <lineage>
        <taxon>Eukaryota</taxon>
        <taxon>Metazoa</taxon>
        <taxon>Ecdysozoa</taxon>
        <taxon>Nematoda</taxon>
        <taxon>Chromadorea</taxon>
        <taxon>Rhabditida</taxon>
        <taxon>Rhabditina</taxon>
        <taxon>Rhabditomorpha</taxon>
        <taxon>Strongyloidea</taxon>
        <taxon>Metastrongylidae</taxon>
        <taxon>Dictyocaulus</taxon>
    </lineage>
</organism>
<reference evidence="2" key="2">
    <citation type="journal article" date="2016" name="Sci. Rep.">
        <title>Dictyocaulus viviparus genome, variome and transcriptome elucidate lungworm biology and support future intervention.</title>
        <authorList>
            <person name="McNulty S.N."/>
            <person name="Strube C."/>
            <person name="Rosa B.A."/>
            <person name="Martin J.C."/>
            <person name="Tyagi R."/>
            <person name="Choi Y.J."/>
            <person name="Wang Q."/>
            <person name="Hallsworth Pepin K."/>
            <person name="Zhang X."/>
            <person name="Ozersky P."/>
            <person name="Wilson R.K."/>
            <person name="Sternberg P.W."/>
            <person name="Gasser R.B."/>
            <person name="Mitreva M."/>
        </authorList>
    </citation>
    <scope>NUCLEOTIDE SEQUENCE [LARGE SCALE GENOMIC DNA]</scope>
    <source>
        <strain evidence="2">HannoverDv2000</strain>
    </source>
</reference>
<evidence type="ECO:0000313" key="2">
    <source>
        <dbReference type="Proteomes" id="UP000053766"/>
    </source>
</evidence>
<name>A0A0D8Y6P7_DICVI</name>
<protein>
    <recommendedName>
        <fullName evidence="3">Chromo domain-containing protein</fullName>
    </recommendedName>
</protein>
<dbReference type="EMBL" id="KN716175">
    <property type="protein sequence ID" value="KJH51862.1"/>
    <property type="molecule type" value="Genomic_DNA"/>
</dbReference>
<dbReference type="AlphaFoldDB" id="A0A0D8Y6P7"/>
<evidence type="ECO:0000313" key="1">
    <source>
        <dbReference type="EMBL" id="KJH51862.1"/>
    </source>
</evidence>
<gene>
    <name evidence="1" type="ORF">DICVIV_01941</name>
</gene>
<sequence length="123" mass="15038">MNHFHDMPLPPNYDDRLWITKILDHMSYEEAFDQRHKIPFRPVKKDRTANIHNKWVYKVEWELYNSDRIQTWEIEDQLVHLKELDVYKEKNGIIDEESRIYTRCRWTSSEDEADVSPEQTITS</sequence>
<dbReference type="OrthoDB" id="5811295at2759"/>
<reference evidence="1 2" key="1">
    <citation type="submission" date="2013-11" db="EMBL/GenBank/DDBJ databases">
        <title>Draft genome of the bovine lungworm Dictyocaulus viviparus.</title>
        <authorList>
            <person name="Mitreva M."/>
        </authorList>
    </citation>
    <scope>NUCLEOTIDE SEQUENCE [LARGE SCALE GENOMIC DNA]</scope>
    <source>
        <strain evidence="1 2">HannoverDv2000</strain>
    </source>
</reference>